<keyword evidence="1" id="KW-0472">Membrane</keyword>
<dbReference type="Proteomes" id="UP000501063">
    <property type="component" value="Chromosome"/>
</dbReference>
<feature type="transmembrane region" description="Helical" evidence="1">
    <location>
        <begin position="49"/>
        <end position="68"/>
    </location>
</feature>
<reference evidence="2 3" key="1">
    <citation type="submission" date="2020-02" db="EMBL/GenBank/DDBJ databases">
        <title>Integrative conjugative elements (ICEs) and plasmids drive adaptation of Pseudomonas nitroreducens strain HBP1 to wastewater environment.</title>
        <authorList>
            <person name="Sentchilo V."/>
            <person name="Carraro N."/>
            <person name="Bertelli C."/>
            <person name="van der Meer J.R."/>
        </authorList>
    </citation>
    <scope>NUCLEOTIDE SEQUENCE [LARGE SCALE GENOMIC DNA]</scope>
    <source>
        <strain evidence="2 3">HBP1</strain>
    </source>
</reference>
<proteinExistence type="predicted"/>
<keyword evidence="1" id="KW-1133">Transmembrane helix</keyword>
<evidence type="ECO:0000313" key="3">
    <source>
        <dbReference type="Proteomes" id="UP000501063"/>
    </source>
</evidence>
<sequence length="119" mass="12237">MSGLIGASPSEADLPISPVAIGWGVAAVIFSALCMVFNNSPLVLGAGFFVKFFAVIVGSVLGLIGALLGDAIRKFAHPDAVYTNGGILNLIWIKVFWLIGPQVIGLVAGSLIGCAIVLR</sequence>
<dbReference type="AlphaFoldDB" id="A0A6G6J5K9"/>
<dbReference type="KEGG" id="pnt:G5B91_27275"/>
<keyword evidence="1" id="KW-0812">Transmembrane</keyword>
<gene>
    <name evidence="2" type="ORF">G5B91_27275</name>
</gene>
<protein>
    <submittedName>
        <fullName evidence="2">Uncharacterized protein</fullName>
    </submittedName>
</protein>
<organism evidence="2 3">
    <name type="scientific">Pseudomonas nitroreducens</name>
    <dbReference type="NCBI Taxonomy" id="46680"/>
    <lineage>
        <taxon>Bacteria</taxon>
        <taxon>Pseudomonadati</taxon>
        <taxon>Pseudomonadota</taxon>
        <taxon>Gammaproteobacteria</taxon>
        <taxon>Pseudomonadales</taxon>
        <taxon>Pseudomonadaceae</taxon>
        <taxon>Pseudomonas</taxon>
    </lineage>
</organism>
<name>A0A6G6J5K9_PSENT</name>
<evidence type="ECO:0000313" key="2">
    <source>
        <dbReference type="EMBL" id="QIE89761.1"/>
    </source>
</evidence>
<accession>A0A6G6J5K9</accession>
<feature type="transmembrane region" description="Helical" evidence="1">
    <location>
        <begin position="95"/>
        <end position="118"/>
    </location>
</feature>
<dbReference type="EMBL" id="CP049140">
    <property type="protein sequence ID" value="QIE89761.1"/>
    <property type="molecule type" value="Genomic_DNA"/>
</dbReference>
<evidence type="ECO:0000256" key="1">
    <source>
        <dbReference type="SAM" id="Phobius"/>
    </source>
</evidence>
<feature type="transmembrane region" description="Helical" evidence="1">
    <location>
        <begin position="20"/>
        <end position="37"/>
    </location>
</feature>